<feature type="domain" description="Toxin SymE-like" evidence="1">
    <location>
        <begin position="5"/>
        <end position="56"/>
    </location>
</feature>
<dbReference type="RefSeq" id="WP_307450323.1">
    <property type="nucleotide sequence ID" value="NZ_JAUTAL010000001.1"/>
</dbReference>
<dbReference type="Proteomes" id="UP001225072">
    <property type="component" value="Unassembled WGS sequence"/>
</dbReference>
<accession>A0ABU0TJ34</accession>
<dbReference type="EMBL" id="JAUTAL010000001">
    <property type="protein sequence ID" value="MDQ1097060.1"/>
    <property type="molecule type" value="Genomic_DNA"/>
</dbReference>
<evidence type="ECO:0000313" key="2">
    <source>
        <dbReference type="EMBL" id="MDQ1097060.1"/>
    </source>
</evidence>
<dbReference type="InterPro" id="IPR014944">
    <property type="entry name" value="Toxin_SymE-like"/>
</dbReference>
<evidence type="ECO:0000313" key="3">
    <source>
        <dbReference type="Proteomes" id="UP001225072"/>
    </source>
</evidence>
<protein>
    <submittedName>
        <fullName evidence="2">Toxic protein SymE</fullName>
    </submittedName>
</protein>
<dbReference type="Pfam" id="PF08845">
    <property type="entry name" value="SymE_toxin"/>
    <property type="match status" value="1"/>
</dbReference>
<name>A0ABU0TJ34_9FLAO</name>
<reference evidence="2 3" key="1">
    <citation type="submission" date="2023-07" db="EMBL/GenBank/DDBJ databases">
        <title>Functional and genomic diversity of the sorghum phyllosphere microbiome.</title>
        <authorList>
            <person name="Shade A."/>
        </authorList>
    </citation>
    <scope>NUCLEOTIDE SEQUENCE [LARGE SCALE GENOMIC DNA]</scope>
    <source>
        <strain evidence="2 3">SORGH_AS_1064</strain>
    </source>
</reference>
<comment type="caution">
    <text evidence="2">The sequence shown here is derived from an EMBL/GenBank/DDBJ whole genome shotgun (WGS) entry which is preliminary data.</text>
</comment>
<organism evidence="2 3">
    <name type="scientific">Chryseobacterium camelliae</name>
    <dbReference type="NCBI Taxonomy" id="1265445"/>
    <lineage>
        <taxon>Bacteria</taxon>
        <taxon>Pseudomonadati</taxon>
        <taxon>Bacteroidota</taxon>
        <taxon>Flavobacteriia</taxon>
        <taxon>Flavobacteriales</taxon>
        <taxon>Weeksellaceae</taxon>
        <taxon>Chryseobacterium group</taxon>
        <taxon>Chryseobacterium</taxon>
    </lineage>
</organism>
<sequence length="59" mass="7120">MIRSRKLKVQKKYQIRTYGMVTVPEIRLTGKWLIRSGFKEGQRVNIQQRKDMIIITIDR</sequence>
<gene>
    <name evidence="2" type="ORF">QE404_002207</name>
</gene>
<evidence type="ECO:0000259" key="1">
    <source>
        <dbReference type="Pfam" id="PF08845"/>
    </source>
</evidence>
<keyword evidence="3" id="KW-1185">Reference proteome</keyword>
<proteinExistence type="predicted"/>